<comment type="caution">
    <text evidence="1">The sequence shown here is derived from an EMBL/GenBank/DDBJ whole genome shotgun (WGS) entry which is preliminary data.</text>
</comment>
<dbReference type="AlphaFoldDB" id="A0A7C3IKJ5"/>
<reference evidence="1" key="1">
    <citation type="journal article" date="2020" name="mSystems">
        <title>Genome- and Community-Level Interaction Insights into Carbon Utilization and Element Cycling Functions of Hydrothermarchaeota in Hydrothermal Sediment.</title>
        <authorList>
            <person name="Zhou Z."/>
            <person name="Liu Y."/>
            <person name="Xu W."/>
            <person name="Pan J."/>
            <person name="Luo Z.H."/>
            <person name="Li M."/>
        </authorList>
    </citation>
    <scope>NUCLEOTIDE SEQUENCE [LARGE SCALE GENOMIC DNA]</scope>
    <source>
        <strain evidence="1">SpSt-468</strain>
    </source>
</reference>
<sequence>METKKAIALPIFIVLGLALIAMPAVSASHTPVQINGYILFKNGTRCSAYLTLFPAVPEGHTSFIHGWISCCYGAFYFCSDSYAQYNNYLMINAQGSPHNDFGGSGTPLKILIYHKSPFLFLAYSPDFVFVGKGYSIAIW</sequence>
<name>A0A7C3IKJ5_9CREN</name>
<proteinExistence type="predicted"/>
<accession>A0A7C3IKJ5</accession>
<gene>
    <name evidence="1" type="ORF">ENS19_00525</name>
</gene>
<evidence type="ECO:0000313" key="1">
    <source>
        <dbReference type="EMBL" id="HFK19751.1"/>
    </source>
</evidence>
<organism evidence="1">
    <name type="scientific">Candidatus Methanomethylicus mesodigestus</name>
    <dbReference type="NCBI Taxonomy" id="1867258"/>
    <lineage>
        <taxon>Archaea</taxon>
        <taxon>Thermoproteota</taxon>
        <taxon>Methanosuratincolia</taxon>
        <taxon>Candidatus Methanomethylicales</taxon>
        <taxon>Candidatus Methanomethylicaceae</taxon>
        <taxon>Candidatus Methanomethylicus</taxon>
    </lineage>
</organism>
<protein>
    <submittedName>
        <fullName evidence="1">Uncharacterized protein</fullName>
    </submittedName>
</protein>
<dbReference type="EMBL" id="DSTX01000001">
    <property type="protein sequence ID" value="HFK19751.1"/>
    <property type="molecule type" value="Genomic_DNA"/>
</dbReference>